<evidence type="ECO:0000313" key="8">
    <source>
        <dbReference type="EMBL" id="VDC33557.1"/>
    </source>
</evidence>
<feature type="active site" evidence="4">
    <location>
        <position position="143"/>
    </location>
</feature>
<dbReference type="GO" id="GO:0003723">
    <property type="term" value="F:RNA binding"/>
    <property type="evidence" value="ECO:0007669"/>
    <property type="project" value="UniProtKB-KW"/>
</dbReference>
<organism evidence="8 9">
    <name type="scientific">Filibacter tadaridae</name>
    <dbReference type="NCBI Taxonomy" id="2483811"/>
    <lineage>
        <taxon>Bacteria</taxon>
        <taxon>Bacillati</taxon>
        <taxon>Bacillota</taxon>
        <taxon>Bacilli</taxon>
        <taxon>Bacillales</taxon>
        <taxon>Caryophanaceae</taxon>
        <taxon>Filibacter</taxon>
    </lineage>
</organism>
<evidence type="ECO:0000256" key="2">
    <source>
        <dbReference type="ARBA" id="ARBA00010876"/>
    </source>
</evidence>
<dbReference type="EC" id="5.4.99.-" evidence="6"/>
<accession>A0A3P5XZD2</accession>
<keyword evidence="3 6" id="KW-0413">Isomerase</keyword>
<dbReference type="InterPro" id="IPR002942">
    <property type="entry name" value="S4_RNA-bd"/>
</dbReference>
<evidence type="ECO:0000256" key="6">
    <source>
        <dbReference type="RuleBase" id="RU362028"/>
    </source>
</evidence>
<dbReference type="PROSITE" id="PS01129">
    <property type="entry name" value="PSI_RLU"/>
    <property type="match status" value="1"/>
</dbReference>
<dbReference type="NCBIfam" id="TIGR00005">
    <property type="entry name" value="rluA_subfam"/>
    <property type="match status" value="1"/>
</dbReference>
<comment type="similarity">
    <text evidence="2 6">Belongs to the pseudouridine synthase RluA family.</text>
</comment>
<keyword evidence="5" id="KW-0694">RNA-binding</keyword>
<evidence type="ECO:0000256" key="5">
    <source>
        <dbReference type="PROSITE-ProRule" id="PRU00182"/>
    </source>
</evidence>
<dbReference type="Gene3D" id="3.30.2350.10">
    <property type="entry name" value="Pseudouridine synthase"/>
    <property type="match status" value="1"/>
</dbReference>
<dbReference type="SMART" id="SM00363">
    <property type="entry name" value="S4"/>
    <property type="match status" value="1"/>
</dbReference>
<dbReference type="RefSeq" id="WP_124071773.1">
    <property type="nucleotide sequence ID" value="NZ_CBCRXF010000004.1"/>
</dbReference>
<dbReference type="CDD" id="cd02869">
    <property type="entry name" value="PseudoU_synth_RluA_like"/>
    <property type="match status" value="1"/>
</dbReference>
<dbReference type="Pfam" id="PF00849">
    <property type="entry name" value="PseudoU_synth_2"/>
    <property type="match status" value="1"/>
</dbReference>
<gene>
    <name evidence="8" type="primary">rluD_3</name>
    <name evidence="8" type="ORF">FILTAD_02967</name>
</gene>
<dbReference type="AlphaFoldDB" id="A0A3P5XZD2"/>
<dbReference type="SUPFAM" id="SSF55120">
    <property type="entry name" value="Pseudouridine synthase"/>
    <property type="match status" value="1"/>
</dbReference>
<proteinExistence type="inferred from homology"/>
<protein>
    <recommendedName>
        <fullName evidence="6">Pseudouridine synthase</fullName>
        <ecNumber evidence="6">5.4.99.-</ecNumber>
    </recommendedName>
</protein>
<dbReference type="InterPro" id="IPR006225">
    <property type="entry name" value="PsdUridine_synth_RluC/D"/>
</dbReference>
<feature type="domain" description="RNA-binding S4" evidence="7">
    <location>
        <begin position="25"/>
        <end position="89"/>
    </location>
</feature>
<dbReference type="CDD" id="cd00165">
    <property type="entry name" value="S4"/>
    <property type="match status" value="1"/>
</dbReference>
<evidence type="ECO:0000313" key="9">
    <source>
        <dbReference type="Proteomes" id="UP000270468"/>
    </source>
</evidence>
<sequence length="302" mass="34280">MRKNQKNEPKRKADTFLHTVKEPMELLPFLLQTMAKSSRNSVKSILTRGQVTVNGKMVTQHNYPLQPGHTVAILTNQAALKESVLDGIEILHEDDDIIVITKDSGILSVAAKDQHEMTAYKQLKEYVKESNPYNKVFVVHRLDKDTSGIMLFAKSEDIKKKLQENWQEVVKERLYTTLVEGNVKKDQGKISSWLTESKTFKVYSSQVDNGGQHAITHYKKIRSNKNFTLLEVELETGRKNQIRVHMEELGHPVVGDKKYGSTVSPIKRLGLHATALALVHPRTGELMRFHSAAPQNFSTKLK</sequence>
<dbReference type="PROSITE" id="PS50889">
    <property type="entry name" value="S4"/>
    <property type="match status" value="1"/>
</dbReference>
<dbReference type="Gene3D" id="3.10.290.10">
    <property type="entry name" value="RNA-binding S4 domain"/>
    <property type="match status" value="1"/>
</dbReference>
<keyword evidence="9" id="KW-1185">Reference proteome</keyword>
<evidence type="ECO:0000256" key="1">
    <source>
        <dbReference type="ARBA" id="ARBA00000073"/>
    </source>
</evidence>
<dbReference type="GO" id="GO:0000455">
    <property type="term" value="P:enzyme-directed rRNA pseudouridine synthesis"/>
    <property type="evidence" value="ECO:0007669"/>
    <property type="project" value="TreeGrafter"/>
</dbReference>
<dbReference type="SUPFAM" id="SSF55174">
    <property type="entry name" value="Alpha-L RNA-binding motif"/>
    <property type="match status" value="1"/>
</dbReference>
<dbReference type="InterPro" id="IPR036986">
    <property type="entry name" value="S4_RNA-bd_sf"/>
</dbReference>
<evidence type="ECO:0000256" key="3">
    <source>
        <dbReference type="ARBA" id="ARBA00023235"/>
    </source>
</evidence>
<reference evidence="8 9" key="1">
    <citation type="submission" date="2018-11" db="EMBL/GenBank/DDBJ databases">
        <authorList>
            <person name="Criscuolo A."/>
        </authorList>
    </citation>
    <scope>NUCLEOTIDE SEQUENCE [LARGE SCALE GENOMIC DNA]</scope>
    <source>
        <strain evidence="8">ATB-66</strain>
    </source>
</reference>
<dbReference type="InterPro" id="IPR020103">
    <property type="entry name" value="PsdUridine_synth_cat_dom_sf"/>
</dbReference>
<name>A0A3P5XZD2_9BACL</name>
<comment type="catalytic activity">
    <reaction evidence="1 6">
        <text>a uridine in RNA = a pseudouridine in RNA</text>
        <dbReference type="Rhea" id="RHEA:48348"/>
        <dbReference type="Rhea" id="RHEA-COMP:12068"/>
        <dbReference type="Rhea" id="RHEA-COMP:12069"/>
        <dbReference type="ChEBI" id="CHEBI:65314"/>
        <dbReference type="ChEBI" id="CHEBI:65315"/>
    </reaction>
</comment>
<dbReference type="EMBL" id="UXAV01000045">
    <property type="protein sequence ID" value="VDC33557.1"/>
    <property type="molecule type" value="Genomic_DNA"/>
</dbReference>
<comment type="function">
    <text evidence="6">Responsible for synthesis of pseudouridine from uracil.</text>
</comment>
<dbReference type="InterPro" id="IPR006224">
    <property type="entry name" value="PsdUridine_synth_RluA-like_CS"/>
</dbReference>
<dbReference type="Proteomes" id="UP000270468">
    <property type="component" value="Unassembled WGS sequence"/>
</dbReference>
<dbReference type="InterPro" id="IPR006145">
    <property type="entry name" value="PsdUridine_synth_RsuA/RluA"/>
</dbReference>
<dbReference type="PANTHER" id="PTHR21600:SF44">
    <property type="entry name" value="RIBOSOMAL LARGE SUBUNIT PSEUDOURIDINE SYNTHASE D"/>
    <property type="match status" value="1"/>
</dbReference>
<dbReference type="GO" id="GO:0120159">
    <property type="term" value="F:rRNA pseudouridine synthase activity"/>
    <property type="evidence" value="ECO:0007669"/>
    <property type="project" value="UniProtKB-ARBA"/>
</dbReference>
<dbReference type="OrthoDB" id="9807829at2"/>
<dbReference type="PANTHER" id="PTHR21600">
    <property type="entry name" value="MITOCHONDRIAL RNA PSEUDOURIDINE SYNTHASE"/>
    <property type="match status" value="1"/>
</dbReference>
<dbReference type="Pfam" id="PF01479">
    <property type="entry name" value="S4"/>
    <property type="match status" value="1"/>
</dbReference>
<evidence type="ECO:0000256" key="4">
    <source>
        <dbReference type="PIRSR" id="PIRSR606225-1"/>
    </source>
</evidence>
<dbReference type="InterPro" id="IPR050188">
    <property type="entry name" value="RluA_PseudoU_synthase"/>
</dbReference>
<evidence type="ECO:0000259" key="7">
    <source>
        <dbReference type="SMART" id="SM00363"/>
    </source>
</evidence>